<gene>
    <name evidence="4" type="primary">cotSA_1</name>
    <name evidence="4" type="ORF">Pan216_30910</name>
</gene>
<dbReference type="SUPFAM" id="SSF53756">
    <property type="entry name" value="UDP-Glycosyltransferase/glycogen phosphorylase"/>
    <property type="match status" value="1"/>
</dbReference>
<dbReference type="EMBL" id="CP036279">
    <property type="protein sequence ID" value="QDU62224.1"/>
    <property type="molecule type" value="Genomic_DNA"/>
</dbReference>
<dbReference type="EC" id="2.4.-.-" evidence="4"/>
<evidence type="ECO:0000256" key="1">
    <source>
        <dbReference type="ARBA" id="ARBA00022676"/>
    </source>
</evidence>
<reference evidence="4 5" key="1">
    <citation type="submission" date="2019-02" db="EMBL/GenBank/DDBJ databases">
        <title>Deep-cultivation of Planctomycetes and their phenomic and genomic characterization uncovers novel biology.</title>
        <authorList>
            <person name="Wiegand S."/>
            <person name="Jogler M."/>
            <person name="Boedeker C."/>
            <person name="Pinto D."/>
            <person name="Vollmers J."/>
            <person name="Rivas-Marin E."/>
            <person name="Kohn T."/>
            <person name="Peeters S.H."/>
            <person name="Heuer A."/>
            <person name="Rast P."/>
            <person name="Oberbeckmann S."/>
            <person name="Bunk B."/>
            <person name="Jeske O."/>
            <person name="Meyerdierks A."/>
            <person name="Storesund J.E."/>
            <person name="Kallscheuer N."/>
            <person name="Luecker S."/>
            <person name="Lage O.M."/>
            <person name="Pohl T."/>
            <person name="Merkel B.J."/>
            <person name="Hornburger P."/>
            <person name="Mueller R.-W."/>
            <person name="Bruemmer F."/>
            <person name="Labrenz M."/>
            <person name="Spormann A.M."/>
            <person name="Op den Camp H."/>
            <person name="Overmann J."/>
            <person name="Amann R."/>
            <person name="Jetten M.S.M."/>
            <person name="Mascher T."/>
            <person name="Medema M.H."/>
            <person name="Devos D.P."/>
            <person name="Kaster A.-K."/>
            <person name="Ovreas L."/>
            <person name="Rohde M."/>
            <person name="Galperin M.Y."/>
            <person name="Jogler C."/>
        </authorList>
    </citation>
    <scope>NUCLEOTIDE SEQUENCE [LARGE SCALE GENOMIC DNA]</scope>
    <source>
        <strain evidence="4 5">Pan216</strain>
    </source>
</reference>
<dbReference type="Pfam" id="PF13692">
    <property type="entry name" value="Glyco_trans_1_4"/>
    <property type="match status" value="1"/>
</dbReference>
<dbReference type="PANTHER" id="PTHR12526">
    <property type="entry name" value="GLYCOSYLTRANSFERASE"/>
    <property type="match status" value="1"/>
</dbReference>
<keyword evidence="2 4" id="KW-0808">Transferase</keyword>
<evidence type="ECO:0000259" key="3">
    <source>
        <dbReference type="Pfam" id="PF13439"/>
    </source>
</evidence>
<dbReference type="AlphaFoldDB" id="A0A518B5G9"/>
<keyword evidence="4" id="KW-0167">Capsid protein</keyword>
<keyword evidence="1 4" id="KW-0328">Glycosyltransferase</keyword>
<protein>
    <submittedName>
        <fullName evidence="4">Spore coat protein SA</fullName>
        <ecNumber evidence="4">2.4.-.-</ecNumber>
    </submittedName>
</protein>
<sequence length="364" mass="39892">MKCRVAYVCEFPTLLGGEHSMLAFLKGSREWLEPTVIAPATGRLAEALAARGIDHLPWWGGEEGQATLASGLRERRVELVHANSLMTADRARRLGKRLGLPAIAHVRDIMRLSDGRKGRLAKLDAIIAVSKAVASDLIAQGLPGDLVKTIHNGVDGASLRSQVVPGRFRAELGLPPESRLLGCIGQVALRKGQDLFLEMAESLADRDGTIHFVLAGARYSSKEESRQFEEGLHEKATGSRLRGRVHFVGYRTDVPSILNDLDLLVIPSRQEPLSRVLLEGLALGVPVVATNVGGMEELLDHGRTGLLVAPDDAATLAEAAWELLRDEPRRRELRPMGPRWVSERFSVERQTQAIRSLYEDVLGR</sequence>
<name>A0A518B5G9_9BACT</name>
<dbReference type="Proteomes" id="UP000317093">
    <property type="component" value="Chromosome"/>
</dbReference>
<evidence type="ECO:0000256" key="2">
    <source>
        <dbReference type="ARBA" id="ARBA00022679"/>
    </source>
</evidence>
<dbReference type="KEGG" id="knv:Pan216_30910"/>
<dbReference type="CDD" id="cd03801">
    <property type="entry name" value="GT4_PimA-like"/>
    <property type="match status" value="1"/>
</dbReference>
<proteinExistence type="predicted"/>
<keyword evidence="4" id="KW-0946">Virion</keyword>
<keyword evidence="5" id="KW-1185">Reference proteome</keyword>
<dbReference type="Pfam" id="PF13439">
    <property type="entry name" value="Glyco_transf_4"/>
    <property type="match status" value="1"/>
</dbReference>
<dbReference type="PANTHER" id="PTHR12526:SF510">
    <property type="entry name" value="D-INOSITOL 3-PHOSPHATE GLYCOSYLTRANSFERASE"/>
    <property type="match status" value="1"/>
</dbReference>
<evidence type="ECO:0000313" key="5">
    <source>
        <dbReference type="Proteomes" id="UP000317093"/>
    </source>
</evidence>
<dbReference type="GO" id="GO:0016757">
    <property type="term" value="F:glycosyltransferase activity"/>
    <property type="evidence" value="ECO:0007669"/>
    <property type="project" value="UniProtKB-KW"/>
</dbReference>
<organism evidence="4 5">
    <name type="scientific">Kolteria novifilia</name>
    <dbReference type="NCBI Taxonomy" id="2527975"/>
    <lineage>
        <taxon>Bacteria</taxon>
        <taxon>Pseudomonadati</taxon>
        <taxon>Planctomycetota</taxon>
        <taxon>Planctomycetia</taxon>
        <taxon>Kolteriales</taxon>
        <taxon>Kolteriaceae</taxon>
        <taxon>Kolteria</taxon>
    </lineage>
</organism>
<feature type="domain" description="Glycosyltransferase subfamily 4-like N-terminal" evidence="3">
    <location>
        <begin position="33"/>
        <end position="155"/>
    </location>
</feature>
<dbReference type="InterPro" id="IPR028098">
    <property type="entry name" value="Glyco_trans_4-like_N"/>
</dbReference>
<accession>A0A518B5G9</accession>
<dbReference type="Gene3D" id="3.40.50.2000">
    <property type="entry name" value="Glycogen Phosphorylase B"/>
    <property type="match status" value="2"/>
</dbReference>
<evidence type="ECO:0000313" key="4">
    <source>
        <dbReference type="EMBL" id="QDU62224.1"/>
    </source>
</evidence>